<keyword evidence="1" id="KW-0175">Coiled coil</keyword>
<dbReference type="PANTHER" id="PTHR37616">
    <property type="entry name" value="BZIP TRANSCRIPTION FACTOR 60-LIKE"/>
    <property type="match status" value="1"/>
</dbReference>
<reference evidence="4" key="1">
    <citation type="journal article" date="2020" name="Stud. Mycol.">
        <title>101 Dothideomycetes genomes: a test case for predicting lifestyles and emergence of pathogens.</title>
        <authorList>
            <person name="Haridas S."/>
            <person name="Albert R."/>
            <person name="Binder M."/>
            <person name="Bloem J."/>
            <person name="Labutti K."/>
            <person name="Salamov A."/>
            <person name="Andreopoulos B."/>
            <person name="Baker S."/>
            <person name="Barry K."/>
            <person name="Bills G."/>
            <person name="Bluhm B."/>
            <person name="Cannon C."/>
            <person name="Castanera R."/>
            <person name="Culley D."/>
            <person name="Daum C."/>
            <person name="Ezra D."/>
            <person name="Gonzalez J."/>
            <person name="Henrissat B."/>
            <person name="Kuo A."/>
            <person name="Liang C."/>
            <person name="Lipzen A."/>
            <person name="Lutzoni F."/>
            <person name="Magnuson J."/>
            <person name="Mondo S."/>
            <person name="Nolan M."/>
            <person name="Ohm R."/>
            <person name="Pangilinan J."/>
            <person name="Park H.-J."/>
            <person name="Ramirez L."/>
            <person name="Alfaro M."/>
            <person name="Sun H."/>
            <person name="Tritt A."/>
            <person name="Yoshinaga Y."/>
            <person name="Zwiers L.-H."/>
            <person name="Turgeon B."/>
            <person name="Goodwin S."/>
            <person name="Spatafora J."/>
            <person name="Crous P."/>
            <person name="Grigoriev I."/>
        </authorList>
    </citation>
    <scope>NUCLEOTIDE SEQUENCE</scope>
    <source>
        <strain evidence="4">CBS 121410</strain>
    </source>
</reference>
<dbReference type="GO" id="GO:0003700">
    <property type="term" value="F:DNA-binding transcription factor activity"/>
    <property type="evidence" value="ECO:0007669"/>
    <property type="project" value="InterPro"/>
</dbReference>
<keyword evidence="5" id="KW-1185">Reference proteome</keyword>
<feature type="compositionally biased region" description="Basic and acidic residues" evidence="2">
    <location>
        <begin position="66"/>
        <end position="83"/>
    </location>
</feature>
<evidence type="ECO:0000313" key="5">
    <source>
        <dbReference type="Proteomes" id="UP000799776"/>
    </source>
</evidence>
<feature type="domain" description="BZIP" evidence="3">
    <location>
        <begin position="288"/>
        <end position="351"/>
    </location>
</feature>
<dbReference type="CDD" id="cd14810">
    <property type="entry name" value="bZIP_u1"/>
    <property type="match status" value="1"/>
</dbReference>
<dbReference type="OrthoDB" id="5571888at2759"/>
<dbReference type="InterPro" id="IPR046347">
    <property type="entry name" value="bZIP_sf"/>
</dbReference>
<dbReference type="AlphaFoldDB" id="A0A9P4HV74"/>
<feature type="compositionally biased region" description="Polar residues" evidence="2">
    <location>
        <begin position="38"/>
        <end position="63"/>
    </location>
</feature>
<name>A0A9P4HV74_9PEZI</name>
<evidence type="ECO:0000313" key="4">
    <source>
        <dbReference type="EMBL" id="KAF2087071.1"/>
    </source>
</evidence>
<dbReference type="Proteomes" id="UP000799776">
    <property type="component" value="Unassembled WGS sequence"/>
</dbReference>
<feature type="region of interest" description="Disordered" evidence="2">
    <location>
        <begin position="370"/>
        <end position="410"/>
    </location>
</feature>
<comment type="caution">
    <text evidence="4">The sequence shown here is derived from an EMBL/GenBank/DDBJ whole genome shotgun (WGS) entry which is preliminary data.</text>
</comment>
<dbReference type="EMBL" id="ML978721">
    <property type="protein sequence ID" value="KAF2087071.1"/>
    <property type="molecule type" value="Genomic_DNA"/>
</dbReference>
<feature type="region of interest" description="Disordered" evidence="2">
    <location>
        <begin position="176"/>
        <end position="233"/>
    </location>
</feature>
<dbReference type="PANTHER" id="PTHR37616:SF2">
    <property type="entry name" value="BZIP DOMAIN-CONTAINING PROTEIN"/>
    <property type="match status" value="1"/>
</dbReference>
<accession>A0A9P4HV74</accession>
<dbReference type="Gene3D" id="1.20.5.170">
    <property type="match status" value="1"/>
</dbReference>
<feature type="compositionally biased region" description="Low complexity" evidence="2">
    <location>
        <begin position="177"/>
        <end position="209"/>
    </location>
</feature>
<evidence type="ECO:0000256" key="2">
    <source>
        <dbReference type="SAM" id="MobiDB-lite"/>
    </source>
</evidence>
<evidence type="ECO:0000259" key="3">
    <source>
        <dbReference type="PROSITE" id="PS50217"/>
    </source>
</evidence>
<gene>
    <name evidence="4" type="ORF">K490DRAFT_57144</name>
</gene>
<sequence length="586" mass="64900">MSTAVQPAMGFQPFSSSQCFDPDMDSLVDFSAVPSPGPQASSSHAPASTVASSTMTSPTNTLIDPSEDHQTPAKPSHEYERFKQQTGLPPGSVPGIGMSSMNQPIFGAQPMFSNSGLEWNEFGMGSDMGMELDVGSGLPAFFYPQGAASHSDDFVDPSAITQEEPQQTVRFYPGMHQQQAAMAAKAQAQAQAQQQRQQQMLQQQQQQPQRQREPSRDHRKPSSHQFTDARTEETIARVVNQIRHNSTLSSNNDINGQGVLPHIVKMKKDEEDMDEDERLLASEEGKKLSSKERRQLRNKVSARAFRSRRKEYIGQLEGEVAAKNNECIELRMQNRSLMEENARSRAFIERLLRHQAFGPFLDELSRDPALAEPSKQQQAAPVPRQEQPNFNSAPHMFKESSQDSNSSHMTMIPEQPVDLSMLNINNNAQQNQWNGYQSNSGFNFSNPQVFAVLEVPAGPAKPFDTDLLCGKGGYGYPAELQFSEPVEELKHDYPVIERPAPATEVAESEAIEDDDDAENPDFALYVNTPAPASATANTAPSFTSEKPSQISLVVSETASTQQLERMIARMEPVYERMEALTACLDL</sequence>
<evidence type="ECO:0000256" key="1">
    <source>
        <dbReference type="SAM" id="Coils"/>
    </source>
</evidence>
<feature type="coiled-coil region" evidence="1">
    <location>
        <begin position="313"/>
        <end position="340"/>
    </location>
</feature>
<dbReference type="Pfam" id="PF00170">
    <property type="entry name" value="bZIP_1"/>
    <property type="match status" value="1"/>
</dbReference>
<protein>
    <recommendedName>
        <fullName evidence="3">BZIP domain-containing protein</fullName>
    </recommendedName>
</protein>
<dbReference type="InterPro" id="IPR004827">
    <property type="entry name" value="bZIP"/>
</dbReference>
<feature type="region of interest" description="Disordered" evidence="2">
    <location>
        <begin position="31"/>
        <end position="87"/>
    </location>
</feature>
<dbReference type="PROSITE" id="PS50217">
    <property type="entry name" value="BZIP"/>
    <property type="match status" value="1"/>
</dbReference>
<dbReference type="SUPFAM" id="SSF57959">
    <property type="entry name" value="Leucine zipper domain"/>
    <property type="match status" value="1"/>
</dbReference>
<proteinExistence type="predicted"/>
<organism evidence="4 5">
    <name type="scientific">Saccharata proteae CBS 121410</name>
    <dbReference type="NCBI Taxonomy" id="1314787"/>
    <lineage>
        <taxon>Eukaryota</taxon>
        <taxon>Fungi</taxon>
        <taxon>Dikarya</taxon>
        <taxon>Ascomycota</taxon>
        <taxon>Pezizomycotina</taxon>
        <taxon>Dothideomycetes</taxon>
        <taxon>Dothideomycetes incertae sedis</taxon>
        <taxon>Botryosphaeriales</taxon>
        <taxon>Saccharataceae</taxon>
        <taxon>Saccharata</taxon>
    </lineage>
</organism>
<dbReference type="SMART" id="SM00338">
    <property type="entry name" value="BRLZ"/>
    <property type="match status" value="1"/>
</dbReference>